<proteinExistence type="predicted"/>
<evidence type="ECO:0000256" key="4">
    <source>
        <dbReference type="ARBA" id="ARBA00022840"/>
    </source>
</evidence>
<evidence type="ECO:0000313" key="8">
    <source>
        <dbReference type="Proteomes" id="UP000011991"/>
    </source>
</evidence>
<dbReference type="PANTHER" id="PTHR43289:SF6">
    <property type="entry name" value="SERINE_THREONINE-PROTEIN KINASE NEKL-3"/>
    <property type="match status" value="1"/>
</dbReference>
<feature type="region of interest" description="Disordered" evidence="5">
    <location>
        <begin position="1"/>
        <end position="27"/>
    </location>
</feature>
<dbReference type="Gene3D" id="1.10.510.10">
    <property type="entry name" value="Transferase(Phosphotransferase) domain 1"/>
    <property type="match status" value="1"/>
</dbReference>
<comment type="caution">
    <text evidence="7">The sequence shown here is derived from an EMBL/GenBank/DDBJ whole genome shotgun (WGS) entry which is preliminary data.</text>
</comment>
<accession>M5RHW6</accession>
<keyword evidence="1 7" id="KW-0808">Transferase</keyword>
<evidence type="ECO:0000256" key="2">
    <source>
        <dbReference type="ARBA" id="ARBA00022741"/>
    </source>
</evidence>
<evidence type="ECO:0000313" key="7">
    <source>
        <dbReference type="EMBL" id="EMI18880.1"/>
    </source>
</evidence>
<evidence type="ECO:0000256" key="1">
    <source>
        <dbReference type="ARBA" id="ARBA00022679"/>
    </source>
</evidence>
<keyword evidence="4" id="KW-0067">ATP-binding</keyword>
<keyword evidence="2" id="KW-0547">Nucleotide-binding</keyword>
<sequence>MSNTLVGKLTMPKVSTENSKTAAPRPADSRGSILGIWRLGKVIHQGETAELAYAQPADATGSPRWDYVVRRGIGENAIESLRQIQQFTACAQEVFHPNLIAVLDASESGTAPFLVMPRLDALTMHEHLNQQPRKPLPVGLWLVRQVAQALEAMHASGWVHGDVKPMNVMVGATGHVTLIDLGFAERVHCSPKRLFRGTPEYAAPETMTDKMVSLPASDIFSLGRILWQWLTRVEAASDLLLSPVAELVETMISPRPSDRPTAAHVTRQLLRLEIESLGCHIEPDKRRRRAA</sequence>
<evidence type="ECO:0000256" key="5">
    <source>
        <dbReference type="SAM" id="MobiDB-lite"/>
    </source>
</evidence>
<dbReference type="GO" id="GO:0004674">
    <property type="term" value="F:protein serine/threonine kinase activity"/>
    <property type="evidence" value="ECO:0007669"/>
    <property type="project" value="UniProtKB-KW"/>
</dbReference>
<name>M5RHW6_9BACT</name>
<gene>
    <name evidence="7" type="ORF">RMSM_04200</name>
</gene>
<dbReference type="SUPFAM" id="SSF56112">
    <property type="entry name" value="Protein kinase-like (PK-like)"/>
    <property type="match status" value="1"/>
</dbReference>
<evidence type="ECO:0000256" key="3">
    <source>
        <dbReference type="ARBA" id="ARBA00022777"/>
    </source>
</evidence>
<dbReference type="PROSITE" id="PS50011">
    <property type="entry name" value="PROTEIN_KINASE_DOM"/>
    <property type="match status" value="1"/>
</dbReference>
<dbReference type="InterPro" id="IPR011009">
    <property type="entry name" value="Kinase-like_dom_sf"/>
</dbReference>
<dbReference type="PANTHER" id="PTHR43289">
    <property type="entry name" value="MITOGEN-ACTIVATED PROTEIN KINASE KINASE KINASE 20-RELATED"/>
    <property type="match status" value="1"/>
</dbReference>
<dbReference type="EMBL" id="ANOG01000601">
    <property type="protein sequence ID" value="EMI18880.1"/>
    <property type="molecule type" value="Genomic_DNA"/>
</dbReference>
<keyword evidence="8" id="KW-1185">Reference proteome</keyword>
<evidence type="ECO:0000259" key="6">
    <source>
        <dbReference type="PROSITE" id="PS50011"/>
    </source>
</evidence>
<keyword evidence="3 7" id="KW-0418">Kinase</keyword>
<dbReference type="PATRIC" id="fig|1265738.3.peg.4205"/>
<dbReference type="Pfam" id="PF00069">
    <property type="entry name" value="Pkinase"/>
    <property type="match status" value="1"/>
</dbReference>
<organism evidence="7 8">
    <name type="scientific">Rhodopirellula maiorica SM1</name>
    <dbReference type="NCBI Taxonomy" id="1265738"/>
    <lineage>
        <taxon>Bacteria</taxon>
        <taxon>Pseudomonadati</taxon>
        <taxon>Planctomycetota</taxon>
        <taxon>Planctomycetia</taxon>
        <taxon>Pirellulales</taxon>
        <taxon>Pirellulaceae</taxon>
        <taxon>Novipirellula</taxon>
    </lineage>
</organism>
<protein>
    <submittedName>
        <fullName evidence="7">Serine/threonine protein kinase</fullName>
        <ecNumber evidence="7">2.7.-.-</ecNumber>
    </submittedName>
</protein>
<dbReference type="EC" id="2.7.-.-" evidence="7"/>
<keyword evidence="7" id="KW-0723">Serine/threonine-protein kinase</keyword>
<reference evidence="7 8" key="1">
    <citation type="journal article" date="2013" name="Mar. Genomics">
        <title>Expression of sulfatases in Rhodopirellula baltica and the diversity of sulfatases in the genus Rhodopirellula.</title>
        <authorList>
            <person name="Wegner C.E."/>
            <person name="Richter-Heitmann T."/>
            <person name="Klindworth A."/>
            <person name="Klockow C."/>
            <person name="Richter M."/>
            <person name="Achstetter T."/>
            <person name="Glockner F.O."/>
            <person name="Harder J."/>
        </authorList>
    </citation>
    <scope>NUCLEOTIDE SEQUENCE [LARGE SCALE GENOMIC DNA]</scope>
    <source>
        <strain evidence="7 8">SM1</strain>
    </source>
</reference>
<dbReference type="Proteomes" id="UP000011991">
    <property type="component" value="Unassembled WGS sequence"/>
</dbReference>
<feature type="domain" description="Protein kinase" evidence="6">
    <location>
        <begin position="37"/>
        <end position="291"/>
    </location>
</feature>
<dbReference type="AlphaFoldDB" id="M5RHW6"/>
<dbReference type="SMART" id="SM00220">
    <property type="entry name" value="S_TKc"/>
    <property type="match status" value="1"/>
</dbReference>
<dbReference type="GO" id="GO:0005524">
    <property type="term" value="F:ATP binding"/>
    <property type="evidence" value="ECO:0007669"/>
    <property type="project" value="UniProtKB-KW"/>
</dbReference>
<dbReference type="InterPro" id="IPR000719">
    <property type="entry name" value="Prot_kinase_dom"/>
</dbReference>